<protein>
    <submittedName>
        <fullName evidence="1">Immunity protein 58</fullName>
    </submittedName>
</protein>
<dbReference type="RefSeq" id="WP_182324650.1">
    <property type="nucleotide sequence ID" value="NZ_CP058554.1"/>
</dbReference>
<evidence type="ECO:0000313" key="2">
    <source>
        <dbReference type="Proteomes" id="UP000515240"/>
    </source>
</evidence>
<organism evidence="1 2">
    <name type="scientific">Comamonas piscis</name>
    <dbReference type="NCBI Taxonomy" id="1562974"/>
    <lineage>
        <taxon>Bacteria</taxon>
        <taxon>Pseudomonadati</taxon>
        <taxon>Pseudomonadota</taxon>
        <taxon>Betaproteobacteria</taxon>
        <taxon>Burkholderiales</taxon>
        <taxon>Comamonadaceae</taxon>
        <taxon>Comamonas</taxon>
    </lineage>
</organism>
<dbReference type="AlphaFoldDB" id="A0A7G5EL66"/>
<dbReference type="Pfam" id="PF15581">
    <property type="entry name" value="Imm58"/>
    <property type="match status" value="1"/>
</dbReference>
<dbReference type="InterPro" id="IPR028968">
    <property type="entry name" value="Imm58"/>
</dbReference>
<keyword evidence="2" id="KW-1185">Reference proteome</keyword>
<reference evidence="1 2" key="1">
    <citation type="journal article" date="2020" name="G3 (Bethesda)">
        <title>CeMbio - The Caenorhabditis elegans Microbiome Resource.</title>
        <authorList>
            <person name="Dirksen P."/>
            <person name="Assie A."/>
            <person name="Zimmermann J."/>
            <person name="Zhang F."/>
            <person name="Tietje A.M."/>
            <person name="Marsh S.A."/>
            <person name="Felix M.A."/>
            <person name="Shapira M."/>
            <person name="Kaleta C."/>
            <person name="Schulenburg H."/>
            <person name="Samuel B."/>
        </authorList>
    </citation>
    <scope>NUCLEOTIDE SEQUENCE [LARGE SCALE GENOMIC DNA]</scope>
    <source>
        <strain evidence="1 2">BIGb0172</strain>
    </source>
</reference>
<gene>
    <name evidence="1" type="ORF">HS961_18920</name>
</gene>
<sequence length="105" mass="12064">MSKFNRWKISSIVLGACCFSMIYKGFDDGITLTYMKASMESTTMHAELIRDLIEHEWMGLSKEEVISRLNAYAESRPSEIVVIKKNLKKMQFIMTLINFASLMGN</sequence>
<evidence type="ECO:0000313" key="1">
    <source>
        <dbReference type="EMBL" id="QMV74741.1"/>
    </source>
</evidence>
<accession>A0A7G5EL66</accession>
<dbReference type="EMBL" id="CP058554">
    <property type="protein sequence ID" value="QMV74741.1"/>
    <property type="molecule type" value="Genomic_DNA"/>
</dbReference>
<name>A0A7G5EL66_9BURK</name>
<dbReference type="KEGG" id="cpis:HS961_18920"/>
<dbReference type="Proteomes" id="UP000515240">
    <property type="component" value="Chromosome"/>
</dbReference>
<proteinExistence type="predicted"/>